<dbReference type="EMBL" id="CAJPDR010000156">
    <property type="protein sequence ID" value="CAF9922492.1"/>
    <property type="molecule type" value="Genomic_DNA"/>
</dbReference>
<organism evidence="3 4">
    <name type="scientific">Alectoria fallacina</name>
    <dbReference type="NCBI Taxonomy" id="1903189"/>
    <lineage>
        <taxon>Eukaryota</taxon>
        <taxon>Fungi</taxon>
        <taxon>Dikarya</taxon>
        <taxon>Ascomycota</taxon>
        <taxon>Pezizomycotina</taxon>
        <taxon>Lecanoromycetes</taxon>
        <taxon>OSLEUM clade</taxon>
        <taxon>Lecanoromycetidae</taxon>
        <taxon>Lecanorales</taxon>
        <taxon>Lecanorineae</taxon>
        <taxon>Parmeliaceae</taxon>
        <taxon>Alectoria</taxon>
    </lineage>
</organism>
<dbReference type="Pfam" id="PF20253">
    <property type="entry name" value="DUF6604"/>
    <property type="match status" value="1"/>
</dbReference>
<evidence type="ECO:0000259" key="2">
    <source>
        <dbReference type="Pfam" id="PF20253"/>
    </source>
</evidence>
<keyword evidence="4" id="KW-1185">Reference proteome</keyword>
<name>A0A8H3IC07_9LECA</name>
<feature type="domain" description="DUF6604" evidence="2">
    <location>
        <begin position="93"/>
        <end position="215"/>
    </location>
</feature>
<gene>
    <name evidence="3" type="ORF">ALECFALPRED_002100</name>
</gene>
<reference evidence="3" key="1">
    <citation type="submission" date="2021-03" db="EMBL/GenBank/DDBJ databases">
        <authorList>
            <person name="Tagirdzhanova G."/>
        </authorList>
    </citation>
    <scope>NUCLEOTIDE SEQUENCE</scope>
</reference>
<feature type="compositionally biased region" description="Basic and acidic residues" evidence="1">
    <location>
        <begin position="14"/>
        <end position="47"/>
    </location>
</feature>
<sequence>MLATTASQLSPSDTWRRMEEKTKERSTLGSWRERKVSKESGETRESGVKTVMSKLSGEMKDLSGSWRVRKREDVTRVYGEAMPAEWRLQQLYKQLKVNNNKFTTWVVESIYPCSESLPSYVTLSHEQAKDYSKYDIVVNNMTELARKTDKVPSTVLDLLQRLIAERSEYCHWMSRKSTDDLSRISTEKHLYYIEVLKEMKTILAERMEPQVETPTLTHNPTLGKRKPSATSLQGPDRRKAIKTTSSQQLRQETWRKVVSDTCDKMTDKQCAPMTKPTSYEAALRVTTFA</sequence>
<evidence type="ECO:0000313" key="4">
    <source>
        <dbReference type="Proteomes" id="UP000664203"/>
    </source>
</evidence>
<dbReference type="OrthoDB" id="5330317at2759"/>
<comment type="caution">
    <text evidence="3">The sequence shown here is derived from an EMBL/GenBank/DDBJ whole genome shotgun (WGS) entry which is preliminary data.</text>
</comment>
<feature type="region of interest" description="Disordered" evidence="1">
    <location>
        <begin position="214"/>
        <end position="248"/>
    </location>
</feature>
<dbReference type="AlphaFoldDB" id="A0A8H3IC07"/>
<protein>
    <recommendedName>
        <fullName evidence="2">DUF6604 domain-containing protein</fullName>
    </recommendedName>
</protein>
<proteinExistence type="predicted"/>
<evidence type="ECO:0000256" key="1">
    <source>
        <dbReference type="SAM" id="MobiDB-lite"/>
    </source>
</evidence>
<feature type="region of interest" description="Disordered" evidence="1">
    <location>
        <begin position="1"/>
        <end position="47"/>
    </location>
</feature>
<accession>A0A8H3IC07</accession>
<dbReference type="Proteomes" id="UP000664203">
    <property type="component" value="Unassembled WGS sequence"/>
</dbReference>
<feature type="compositionally biased region" description="Polar residues" evidence="1">
    <location>
        <begin position="1"/>
        <end position="13"/>
    </location>
</feature>
<evidence type="ECO:0000313" key="3">
    <source>
        <dbReference type="EMBL" id="CAF9922492.1"/>
    </source>
</evidence>
<dbReference type="InterPro" id="IPR046539">
    <property type="entry name" value="DUF6604"/>
</dbReference>